<reference evidence="1 2" key="2">
    <citation type="submission" date="2007-08" db="EMBL/GenBank/DDBJ databases">
        <authorList>
            <person name="Fulton L."/>
            <person name="Clifton S."/>
            <person name="Fulton B."/>
            <person name="Xu J."/>
            <person name="Minx P."/>
            <person name="Pepin K.H."/>
            <person name="Johnson M."/>
            <person name="Thiruvilangam P."/>
            <person name="Bhonagiri V."/>
            <person name="Nash W.E."/>
            <person name="Wang C."/>
            <person name="Mardis E.R."/>
            <person name="Wilson R.K."/>
        </authorList>
    </citation>
    <scope>NUCLEOTIDE SEQUENCE [LARGE SCALE GENOMIC DNA]</scope>
    <source>
        <strain evidence="1 2">DSM 753</strain>
    </source>
</reference>
<dbReference type="HOGENOM" id="CLU_3116372_0_0_9"/>
<dbReference type="EMBL" id="ABCB02000018">
    <property type="protein sequence ID" value="EDO61452.1"/>
    <property type="molecule type" value="Genomic_DNA"/>
</dbReference>
<name>A7VTF6_9FIRM</name>
<gene>
    <name evidence="1" type="ORF">CLOLEP_01848</name>
</gene>
<organism evidence="1 2">
    <name type="scientific">[Clostridium] leptum DSM 753</name>
    <dbReference type="NCBI Taxonomy" id="428125"/>
    <lineage>
        <taxon>Bacteria</taxon>
        <taxon>Bacillati</taxon>
        <taxon>Bacillota</taxon>
        <taxon>Clostridia</taxon>
        <taxon>Eubacteriales</taxon>
        <taxon>Oscillospiraceae</taxon>
        <taxon>Oscillospiraceae incertae sedis</taxon>
    </lineage>
</organism>
<accession>A7VTF6</accession>
<dbReference type="AlphaFoldDB" id="A7VTF6"/>
<proteinExistence type="predicted"/>
<reference evidence="1 2" key="1">
    <citation type="submission" date="2007-08" db="EMBL/GenBank/DDBJ databases">
        <title>Draft genome sequence of Clostridium leptum (DSM 753).</title>
        <authorList>
            <person name="Sudarsanam P."/>
            <person name="Ley R."/>
            <person name="Guruge J."/>
            <person name="Turnbaugh P.J."/>
            <person name="Mahowald M."/>
            <person name="Liep D."/>
            <person name="Gordon J."/>
        </authorList>
    </citation>
    <scope>NUCLEOTIDE SEQUENCE [LARGE SCALE GENOMIC DNA]</scope>
    <source>
        <strain evidence="1 2">DSM 753</strain>
    </source>
</reference>
<evidence type="ECO:0000313" key="1">
    <source>
        <dbReference type="EMBL" id="EDO61452.1"/>
    </source>
</evidence>
<dbReference type="Proteomes" id="UP000003490">
    <property type="component" value="Unassembled WGS sequence"/>
</dbReference>
<protein>
    <submittedName>
        <fullName evidence="1">Uncharacterized protein</fullName>
    </submittedName>
</protein>
<comment type="caution">
    <text evidence="1">The sequence shown here is derived from an EMBL/GenBank/DDBJ whole genome shotgun (WGS) entry which is preliminary data.</text>
</comment>
<evidence type="ECO:0000313" key="2">
    <source>
        <dbReference type="Proteomes" id="UP000003490"/>
    </source>
</evidence>
<sequence>MRQQIFFRARKIIFRFPWPACLTVAQKVSLFYQASLSIKAAFTAAGKIID</sequence>